<proteinExistence type="predicted"/>
<dbReference type="EMBL" id="CAJNOT010001843">
    <property type="protein sequence ID" value="CAF1255389.1"/>
    <property type="molecule type" value="Genomic_DNA"/>
</dbReference>
<dbReference type="OrthoDB" id="10048705at2759"/>
<dbReference type="EMBL" id="CAJNOO010000905">
    <property type="protein sequence ID" value="CAF1059073.1"/>
    <property type="molecule type" value="Genomic_DNA"/>
</dbReference>
<sequence>MPNSSAANDPLYHDVSPEHERFTRLFLIFSGLICIISIICAIIKAQEEKKFYIIIISLVASIFFVICIYLFFKRRILLAEKLWFVNLTICILFLQALIYLIFVFIKPYPIPILTTTMTTTGSTRPFNTTNITNISTTTSLTTKPKLYSWDKQIFLTKLYEQIDDN</sequence>
<evidence type="ECO:0000256" key="1">
    <source>
        <dbReference type="SAM" id="Phobius"/>
    </source>
</evidence>
<accession>A0A818QZI8</accession>
<dbReference type="Proteomes" id="UP000663864">
    <property type="component" value="Unassembled WGS sequence"/>
</dbReference>
<dbReference type="Proteomes" id="UP000663836">
    <property type="component" value="Unassembled WGS sequence"/>
</dbReference>
<evidence type="ECO:0000313" key="4">
    <source>
        <dbReference type="EMBL" id="CAF3648650.1"/>
    </source>
</evidence>
<dbReference type="EMBL" id="CAJOBD010000339">
    <property type="protein sequence ID" value="CAF3648650.1"/>
    <property type="molecule type" value="Genomic_DNA"/>
</dbReference>
<gene>
    <name evidence="4" type="ORF">JBS370_LOCUS6223</name>
    <name evidence="5" type="ORF">OTI717_LOCUS19937</name>
    <name evidence="2" type="ORF">RFH988_LOCUS17153</name>
    <name evidence="3" type="ORF">ZHD862_LOCUS25612</name>
</gene>
<protein>
    <submittedName>
        <fullName evidence="4">Uncharacterized protein</fullName>
    </submittedName>
</protein>
<evidence type="ECO:0000313" key="5">
    <source>
        <dbReference type="EMBL" id="CAF3830110.1"/>
    </source>
</evidence>
<comment type="caution">
    <text evidence="4">The sequence shown here is derived from an EMBL/GenBank/DDBJ whole genome shotgun (WGS) entry which is preliminary data.</text>
</comment>
<dbReference type="AlphaFoldDB" id="A0A818QZI8"/>
<reference evidence="4" key="1">
    <citation type="submission" date="2021-02" db="EMBL/GenBank/DDBJ databases">
        <authorList>
            <person name="Nowell W R."/>
        </authorList>
    </citation>
    <scope>NUCLEOTIDE SEQUENCE</scope>
</reference>
<dbReference type="Proteomes" id="UP000663882">
    <property type="component" value="Unassembled WGS sequence"/>
</dbReference>
<name>A0A818QZI8_9BILA</name>
<organism evidence="4 6">
    <name type="scientific">Rotaria sordida</name>
    <dbReference type="NCBI Taxonomy" id="392033"/>
    <lineage>
        <taxon>Eukaryota</taxon>
        <taxon>Metazoa</taxon>
        <taxon>Spiralia</taxon>
        <taxon>Gnathifera</taxon>
        <taxon>Rotifera</taxon>
        <taxon>Eurotatoria</taxon>
        <taxon>Bdelloidea</taxon>
        <taxon>Philodinida</taxon>
        <taxon>Philodinidae</taxon>
        <taxon>Rotaria</taxon>
    </lineage>
</organism>
<keyword evidence="1" id="KW-0472">Membrane</keyword>
<keyword evidence="1" id="KW-0812">Transmembrane</keyword>
<evidence type="ECO:0000313" key="2">
    <source>
        <dbReference type="EMBL" id="CAF1059073.1"/>
    </source>
</evidence>
<dbReference type="EMBL" id="CAJOAX010002982">
    <property type="protein sequence ID" value="CAF3830110.1"/>
    <property type="molecule type" value="Genomic_DNA"/>
</dbReference>
<feature type="transmembrane region" description="Helical" evidence="1">
    <location>
        <begin position="25"/>
        <end position="45"/>
    </location>
</feature>
<evidence type="ECO:0000313" key="3">
    <source>
        <dbReference type="EMBL" id="CAF1255389.1"/>
    </source>
</evidence>
<feature type="transmembrane region" description="Helical" evidence="1">
    <location>
        <begin position="84"/>
        <end position="105"/>
    </location>
</feature>
<evidence type="ECO:0000313" key="6">
    <source>
        <dbReference type="Proteomes" id="UP000663836"/>
    </source>
</evidence>
<dbReference type="Proteomes" id="UP000663823">
    <property type="component" value="Unassembled WGS sequence"/>
</dbReference>
<feature type="transmembrane region" description="Helical" evidence="1">
    <location>
        <begin position="51"/>
        <end position="72"/>
    </location>
</feature>
<keyword evidence="1" id="KW-1133">Transmembrane helix</keyword>